<organism evidence="4 5">
    <name type="scientific">Aromia moschata</name>
    <dbReference type="NCBI Taxonomy" id="1265417"/>
    <lineage>
        <taxon>Eukaryota</taxon>
        <taxon>Metazoa</taxon>
        <taxon>Ecdysozoa</taxon>
        <taxon>Arthropoda</taxon>
        <taxon>Hexapoda</taxon>
        <taxon>Insecta</taxon>
        <taxon>Pterygota</taxon>
        <taxon>Neoptera</taxon>
        <taxon>Endopterygota</taxon>
        <taxon>Coleoptera</taxon>
        <taxon>Polyphaga</taxon>
        <taxon>Cucujiformia</taxon>
        <taxon>Chrysomeloidea</taxon>
        <taxon>Cerambycidae</taxon>
        <taxon>Cerambycinae</taxon>
        <taxon>Callichromatini</taxon>
        <taxon>Aromia</taxon>
    </lineage>
</organism>
<keyword evidence="3" id="KW-0067">ATP-binding</keyword>
<dbReference type="GO" id="GO:0005634">
    <property type="term" value="C:nucleus"/>
    <property type="evidence" value="ECO:0007669"/>
    <property type="project" value="TreeGrafter"/>
</dbReference>
<accession>A0AAV8X4D9</accession>
<evidence type="ECO:0000256" key="3">
    <source>
        <dbReference type="ARBA" id="ARBA00022840"/>
    </source>
</evidence>
<sequence>MGKKKSCTPEITFLDLIRREFNMDEYQIGQISDDEAFLRLLAEVEKLKKQMSANSTTLPLNIECFMNDKDVTGEMKRTDMEALAGHLFQRVEITLRQCLEESVMSQEQEVLQIA</sequence>
<dbReference type="GO" id="GO:0140662">
    <property type="term" value="F:ATP-dependent protein folding chaperone"/>
    <property type="evidence" value="ECO:0007669"/>
    <property type="project" value="InterPro"/>
</dbReference>
<dbReference type="EMBL" id="JAPWTK010001154">
    <property type="protein sequence ID" value="KAJ8933821.1"/>
    <property type="molecule type" value="Genomic_DNA"/>
</dbReference>
<protein>
    <submittedName>
        <fullName evidence="4">Uncharacterized protein</fullName>
    </submittedName>
</protein>
<dbReference type="Pfam" id="PF00012">
    <property type="entry name" value="HSP70"/>
    <property type="match status" value="1"/>
</dbReference>
<dbReference type="PANTHER" id="PTHR45639">
    <property type="entry name" value="HSC70CB, ISOFORM G-RELATED"/>
    <property type="match status" value="1"/>
</dbReference>
<comment type="caution">
    <text evidence="4">The sequence shown here is derived from an EMBL/GenBank/DDBJ whole genome shotgun (WGS) entry which is preliminary data.</text>
</comment>
<evidence type="ECO:0000313" key="5">
    <source>
        <dbReference type="Proteomes" id="UP001162162"/>
    </source>
</evidence>
<dbReference type="GO" id="GO:0005829">
    <property type="term" value="C:cytosol"/>
    <property type="evidence" value="ECO:0007669"/>
    <property type="project" value="TreeGrafter"/>
</dbReference>
<dbReference type="Gene3D" id="3.90.640.10">
    <property type="entry name" value="Actin, Chain A, domain 4"/>
    <property type="match status" value="1"/>
</dbReference>
<dbReference type="GO" id="GO:0005524">
    <property type="term" value="F:ATP binding"/>
    <property type="evidence" value="ECO:0007669"/>
    <property type="project" value="UniProtKB-KW"/>
</dbReference>
<dbReference type="Gene3D" id="3.30.420.40">
    <property type="match status" value="1"/>
</dbReference>
<keyword evidence="5" id="KW-1185">Reference proteome</keyword>
<keyword evidence="2" id="KW-0547">Nucleotide-binding</keyword>
<proteinExistence type="inferred from homology"/>
<dbReference type="AlphaFoldDB" id="A0AAV8X4D9"/>
<evidence type="ECO:0000256" key="1">
    <source>
        <dbReference type="ARBA" id="ARBA00007381"/>
    </source>
</evidence>
<dbReference type="SUPFAM" id="SSF53067">
    <property type="entry name" value="Actin-like ATPase domain"/>
    <property type="match status" value="1"/>
</dbReference>
<reference evidence="4" key="1">
    <citation type="journal article" date="2023" name="Insect Mol. Biol.">
        <title>Genome sequencing provides insights into the evolution of gene families encoding plant cell wall-degrading enzymes in longhorned beetles.</title>
        <authorList>
            <person name="Shin N.R."/>
            <person name="Okamura Y."/>
            <person name="Kirsch R."/>
            <person name="Pauchet Y."/>
        </authorList>
    </citation>
    <scope>NUCLEOTIDE SEQUENCE</scope>
    <source>
        <strain evidence="4">AMC_N1</strain>
    </source>
</reference>
<gene>
    <name evidence="4" type="ORF">NQ318_002089</name>
</gene>
<name>A0AAV8X4D9_9CUCU</name>
<evidence type="ECO:0000313" key="4">
    <source>
        <dbReference type="EMBL" id="KAJ8933821.1"/>
    </source>
</evidence>
<dbReference type="InterPro" id="IPR013126">
    <property type="entry name" value="Hsp_70_fam"/>
</dbReference>
<dbReference type="FunFam" id="3.90.640.10:FF:000004">
    <property type="entry name" value="Heat shock 70 kDa protein 4"/>
    <property type="match status" value="1"/>
</dbReference>
<dbReference type="PANTHER" id="PTHR45639:SF4">
    <property type="entry name" value="HSC70CB, ISOFORM G"/>
    <property type="match status" value="1"/>
</dbReference>
<dbReference type="InterPro" id="IPR043129">
    <property type="entry name" value="ATPase_NBD"/>
</dbReference>
<dbReference type="Proteomes" id="UP001162162">
    <property type="component" value="Unassembled WGS sequence"/>
</dbReference>
<comment type="similarity">
    <text evidence="1">Belongs to the heat shock protein 70 family.</text>
</comment>
<evidence type="ECO:0000256" key="2">
    <source>
        <dbReference type="ARBA" id="ARBA00022741"/>
    </source>
</evidence>